<dbReference type="CDD" id="cd16015">
    <property type="entry name" value="LTA_synthase"/>
    <property type="match status" value="1"/>
</dbReference>
<dbReference type="Proteomes" id="UP001597036">
    <property type="component" value="Unassembled WGS sequence"/>
</dbReference>
<feature type="transmembrane region" description="Helical" evidence="1">
    <location>
        <begin position="139"/>
        <end position="160"/>
    </location>
</feature>
<protein>
    <submittedName>
        <fullName evidence="3">Sulfatase-like hydrolase/transferase</fullName>
    </submittedName>
</protein>
<keyword evidence="1" id="KW-0472">Membrane</keyword>
<dbReference type="SUPFAM" id="SSF53649">
    <property type="entry name" value="Alkaline phosphatase-like"/>
    <property type="match status" value="1"/>
</dbReference>
<name>A0ABW2Y522_9BIFI</name>
<sequence>MQENMPRKLTLRHNFSNVAYGLWFVIFNTVAIILLQLSVQLNPSVSVAISFITKVFTGQFQFVTNFLLLGLVYISLILLTNRFWIGTALYMTFIGLFTSAEFLKLNVFENIVLPADFKWNLMNNIYNFMEAIAFDFTDFFLITLACSLSPLLLVLLLGILDTRKRFINLSAASHRTVARLLLSAVCITLVTTFVIQMATIDSWANRTADFFSDSPKLWDSQTDAKANGTAIGFARLINPKVMHKPHDYSQKSMLALAQHYANSAQSINATRTGTLTNSTVIFLLSESFSNPARVPGVKLNKDVIPRINAIKKNTTSGLMLSAGFGGGTANQEYMTLSGLSMANFSPALTSPMEQIVPQASWAPIVANSWLQQNTSGFHSHNSKVYSRNADYEKFGFNSFTAKDGPLVLDPQKKIDRGIYISDESLYTAVINSLKNEEPRVPRFIQMSTMQNHMPYKNWYNNNEVKASSTTQKPLTTSETQKIQTYAKGLEYTDKATQKFLDELDAINRPITLVFYGDHLPAAYETATKNPKNSVALHETDYFIWSNKASRINNAEAARKATNAAYSSPNFFQAQVAEHLNAKVSPFQAFLTELHAHVAAMEPPVANKIQEWKRLPLGSDLYLDGKGKAINPRNMDAKTRQLLADYKLIQYDITAGKHYLKSTSFMSVPGAQNTKPSQSDE</sequence>
<comment type="caution">
    <text evidence="3">The sequence shown here is derived from an EMBL/GenBank/DDBJ whole genome shotgun (WGS) entry which is preliminary data.</text>
</comment>
<keyword evidence="1" id="KW-0812">Transmembrane</keyword>
<feature type="transmembrane region" description="Helical" evidence="1">
    <location>
        <begin position="20"/>
        <end position="39"/>
    </location>
</feature>
<feature type="transmembrane region" description="Helical" evidence="1">
    <location>
        <begin position="83"/>
        <end position="103"/>
    </location>
</feature>
<keyword evidence="1" id="KW-1133">Transmembrane helix</keyword>
<reference evidence="4" key="1">
    <citation type="journal article" date="2019" name="Int. J. Syst. Evol. Microbiol.">
        <title>The Global Catalogue of Microorganisms (GCM) 10K type strain sequencing project: providing services to taxonomists for standard genome sequencing and annotation.</title>
        <authorList>
            <consortium name="The Broad Institute Genomics Platform"/>
            <consortium name="The Broad Institute Genome Sequencing Center for Infectious Disease"/>
            <person name="Wu L."/>
            <person name="Ma J."/>
        </authorList>
    </citation>
    <scope>NUCLEOTIDE SEQUENCE [LARGE SCALE GENOMIC DNA]</scope>
    <source>
        <strain evidence="4">CCM 8604</strain>
    </source>
</reference>
<accession>A0ABW2Y522</accession>
<feature type="domain" description="Sulfatase N-terminal" evidence="2">
    <location>
        <begin position="279"/>
        <end position="580"/>
    </location>
</feature>
<evidence type="ECO:0000259" key="2">
    <source>
        <dbReference type="Pfam" id="PF00884"/>
    </source>
</evidence>
<keyword evidence="4" id="KW-1185">Reference proteome</keyword>
<organism evidence="3 4">
    <name type="scientific">Alloscardovia venturai</name>
    <dbReference type="NCBI Taxonomy" id="1769421"/>
    <lineage>
        <taxon>Bacteria</taxon>
        <taxon>Bacillati</taxon>
        <taxon>Actinomycetota</taxon>
        <taxon>Actinomycetes</taxon>
        <taxon>Bifidobacteriales</taxon>
        <taxon>Bifidobacteriaceae</taxon>
        <taxon>Alloscardovia</taxon>
    </lineage>
</organism>
<evidence type="ECO:0000256" key="1">
    <source>
        <dbReference type="SAM" id="Phobius"/>
    </source>
</evidence>
<dbReference type="RefSeq" id="WP_377937944.1">
    <property type="nucleotide sequence ID" value="NZ_JBHTHQ010000011.1"/>
</dbReference>
<feature type="transmembrane region" description="Helical" evidence="1">
    <location>
        <begin position="59"/>
        <end position="76"/>
    </location>
</feature>
<evidence type="ECO:0000313" key="3">
    <source>
        <dbReference type="EMBL" id="MFD0704440.1"/>
    </source>
</evidence>
<dbReference type="Pfam" id="PF00884">
    <property type="entry name" value="Sulfatase"/>
    <property type="match status" value="1"/>
</dbReference>
<feature type="transmembrane region" description="Helical" evidence="1">
    <location>
        <begin position="180"/>
        <end position="198"/>
    </location>
</feature>
<dbReference type="InterPro" id="IPR017850">
    <property type="entry name" value="Alkaline_phosphatase_core_sf"/>
</dbReference>
<dbReference type="InterPro" id="IPR000917">
    <property type="entry name" value="Sulfatase_N"/>
</dbReference>
<proteinExistence type="predicted"/>
<dbReference type="EMBL" id="JBHTHQ010000011">
    <property type="protein sequence ID" value="MFD0704440.1"/>
    <property type="molecule type" value="Genomic_DNA"/>
</dbReference>
<gene>
    <name evidence="3" type="ORF">ACFQY8_01565</name>
</gene>
<evidence type="ECO:0000313" key="4">
    <source>
        <dbReference type="Proteomes" id="UP001597036"/>
    </source>
</evidence>
<dbReference type="Gene3D" id="3.40.720.10">
    <property type="entry name" value="Alkaline Phosphatase, subunit A"/>
    <property type="match status" value="1"/>
</dbReference>